<proteinExistence type="predicted"/>
<comment type="subcellular location">
    <subcellularLocation>
        <location evidence="1">Cell membrane</location>
        <topology evidence="1">Multi-pass membrane protein</topology>
    </subcellularLocation>
</comment>
<dbReference type="InterPro" id="IPR051676">
    <property type="entry name" value="UPF0053_domain"/>
</dbReference>
<keyword evidence="3" id="KW-0129">CBS domain</keyword>
<accession>A0ABY8VJY9</accession>
<gene>
    <name evidence="8" type="ORF">QP029_08465</name>
</gene>
<feature type="domain" description="CNNM transmembrane" evidence="7">
    <location>
        <begin position="1"/>
        <end position="201"/>
    </location>
</feature>
<evidence type="ECO:0000256" key="4">
    <source>
        <dbReference type="PROSITE-ProRule" id="PRU01193"/>
    </source>
</evidence>
<keyword evidence="2" id="KW-1003">Cell membrane</keyword>
<reference evidence="8 9" key="1">
    <citation type="submission" date="2023-05" db="EMBL/GenBank/DDBJ databases">
        <title>Corynebacterium suedekumii sp. nov. and Corynebacterium breve sp. nov. isolated from raw cow's milk.</title>
        <authorList>
            <person name="Baer M.K."/>
            <person name="Mehl L."/>
            <person name="Hellmuth R."/>
            <person name="Marke G."/>
            <person name="Lipski A."/>
        </authorList>
    </citation>
    <scope>NUCLEOTIDE SEQUENCE [LARGE SCALE GENOMIC DNA]</scope>
    <source>
        <strain evidence="8 9">LM112</strain>
    </source>
</reference>
<feature type="transmembrane region" description="Helical" evidence="5">
    <location>
        <begin position="6"/>
        <end position="31"/>
    </location>
</feature>
<dbReference type="Proteomes" id="UP001238805">
    <property type="component" value="Chromosome"/>
</dbReference>
<dbReference type="SUPFAM" id="SSF54631">
    <property type="entry name" value="CBS-domain pair"/>
    <property type="match status" value="1"/>
</dbReference>
<evidence type="ECO:0000256" key="1">
    <source>
        <dbReference type="ARBA" id="ARBA00004651"/>
    </source>
</evidence>
<dbReference type="InterPro" id="IPR046342">
    <property type="entry name" value="CBS_dom_sf"/>
</dbReference>
<evidence type="ECO:0000259" key="6">
    <source>
        <dbReference type="PROSITE" id="PS51371"/>
    </source>
</evidence>
<protein>
    <submittedName>
        <fullName evidence="8">Hemolysin family protein</fullName>
    </submittedName>
</protein>
<keyword evidence="4 5" id="KW-0812">Transmembrane</keyword>
<keyword evidence="9" id="KW-1185">Reference proteome</keyword>
<dbReference type="Gene3D" id="3.10.580.10">
    <property type="entry name" value="CBS-domain"/>
    <property type="match status" value="1"/>
</dbReference>
<dbReference type="InterPro" id="IPR000644">
    <property type="entry name" value="CBS_dom"/>
</dbReference>
<evidence type="ECO:0000313" key="8">
    <source>
        <dbReference type="EMBL" id="WIM69306.1"/>
    </source>
</evidence>
<sequence length="348" mass="37477">MMNWYIALPVTVLIIVASAFFVVIEFSLLAARRNRLEETAESSASSRAALRSLNELTVMLAGAQLGITAATFALGAITKPWVHHLIEPAFGALPDSVGYAVSFALSLFIVTFLHLVVGEMAPKSWAIAHPESAIRVIARPARGFIAVFRPLLTWINQMANKLVKKAGEEPVERAAAKGYDADMLRSLVEHSRDSGALDDASASQISGVIALEFASVGEAVTPRTLLPSDAMVAQVQDRSRSTGSMRVLIDAPASATDPAPHLVHVRDTLLADADTPADRYSRPALTLPQSTTMSEALNIMRGNNEQVAIVVPDDGVADEPGEVVGVITWDDILSRLWPSIEEELSHRR</sequence>
<dbReference type="PROSITE" id="PS51846">
    <property type="entry name" value="CNNM"/>
    <property type="match status" value="1"/>
</dbReference>
<dbReference type="Pfam" id="PF01595">
    <property type="entry name" value="CNNM"/>
    <property type="match status" value="1"/>
</dbReference>
<dbReference type="InterPro" id="IPR002550">
    <property type="entry name" value="CNNM"/>
</dbReference>
<evidence type="ECO:0000256" key="2">
    <source>
        <dbReference type="ARBA" id="ARBA00022475"/>
    </source>
</evidence>
<dbReference type="PANTHER" id="PTHR43099:SF5">
    <property type="entry name" value="HLYC_CORC FAMILY TRANSPORTER"/>
    <property type="match status" value="1"/>
</dbReference>
<keyword evidence="4 5" id="KW-0472">Membrane</keyword>
<dbReference type="RefSeq" id="WP_284873901.1">
    <property type="nucleotide sequence ID" value="NZ_CP126970.1"/>
</dbReference>
<dbReference type="Pfam" id="PF00571">
    <property type="entry name" value="CBS"/>
    <property type="match status" value="1"/>
</dbReference>
<evidence type="ECO:0000256" key="3">
    <source>
        <dbReference type="PROSITE-ProRule" id="PRU00703"/>
    </source>
</evidence>
<dbReference type="PROSITE" id="PS51371">
    <property type="entry name" value="CBS"/>
    <property type="match status" value="1"/>
</dbReference>
<keyword evidence="4 5" id="KW-1133">Transmembrane helix</keyword>
<evidence type="ECO:0000313" key="9">
    <source>
        <dbReference type="Proteomes" id="UP001238805"/>
    </source>
</evidence>
<evidence type="ECO:0000256" key="5">
    <source>
        <dbReference type="SAM" id="Phobius"/>
    </source>
</evidence>
<feature type="transmembrane region" description="Helical" evidence="5">
    <location>
        <begin position="52"/>
        <end position="77"/>
    </location>
</feature>
<evidence type="ECO:0000259" key="7">
    <source>
        <dbReference type="PROSITE" id="PS51846"/>
    </source>
</evidence>
<organism evidence="8 9">
    <name type="scientific">Corynebacterium suedekumii</name>
    <dbReference type="NCBI Taxonomy" id="3049801"/>
    <lineage>
        <taxon>Bacteria</taxon>
        <taxon>Bacillati</taxon>
        <taxon>Actinomycetota</taxon>
        <taxon>Actinomycetes</taxon>
        <taxon>Mycobacteriales</taxon>
        <taxon>Corynebacteriaceae</taxon>
        <taxon>Corynebacterium</taxon>
    </lineage>
</organism>
<feature type="transmembrane region" description="Helical" evidence="5">
    <location>
        <begin position="97"/>
        <end position="117"/>
    </location>
</feature>
<dbReference type="PANTHER" id="PTHR43099">
    <property type="entry name" value="UPF0053 PROTEIN YRKA"/>
    <property type="match status" value="1"/>
</dbReference>
<dbReference type="SMART" id="SM00116">
    <property type="entry name" value="CBS"/>
    <property type="match status" value="1"/>
</dbReference>
<dbReference type="EMBL" id="CP126970">
    <property type="protein sequence ID" value="WIM69306.1"/>
    <property type="molecule type" value="Genomic_DNA"/>
</dbReference>
<feature type="domain" description="CBS" evidence="6">
    <location>
        <begin position="280"/>
        <end position="342"/>
    </location>
</feature>
<name>A0ABY8VJY9_9CORY</name>